<dbReference type="InterPro" id="IPR026057">
    <property type="entry name" value="TBL_C"/>
</dbReference>
<dbReference type="Proteomes" id="UP001157006">
    <property type="component" value="Chromosome 1L"/>
</dbReference>
<evidence type="ECO:0000259" key="8">
    <source>
        <dbReference type="Pfam" id="PF13839"/>
    </source>
</evidence>
<dbReference type="AlphaFoldDB" id="A0AAV0YSI5"/>
<proteinExistence type="inferred from homology"/>
<dbReference type="PANTHER" id="PTHR32285:SF292">
    <property type="entry name" value="PMR5_CAS1P GDSL_SGNH-LIKE ACYL-ESTERASE FAMILY PROTEIN"/>
    <property type="match status" value="1"/>
</dbReference>
<reference evidence="10 11" key="1">
    <citation type="submission" date="2023-01" db="EMBL/GenBank/DDBJ databases">
        <authorList>
            <person name="Kreplak J."/>
        </authorList>
    </citation>
    <scope>NUCLEOTIDE SEQUENCE [LARGE SCALE GENOMIC DNA]</scope>
</reference>
<name>A0AAV0YSI5_VICFA</name>
<dbReference type="InterPro" id="IPR029962">
    <property type="entry name" value="TBL"/>
</dbReference>
<organism evidence="10 11">
    <name type="scientific">Vicia faba</name>
    <name type="common">Broad bean</name>
    <name type="synonym">Faba vulgaris</name>
    <dbReference type="NCBI Taxonomy" id="3906"/>
    <lineage>
        <taxon>Eukaryota</taxon>
        <taxon>Viridiplantae</taxon>
        <taxon>Streptophyta</taxon>
        <taxon>Embryophyta</taxon>
        <taxon>Tracheophyta</taxon>
        <taxon>Spermatophyta</taxon>
        <taxon>Magnoliopsida</taxon>
        <taxon>eudicotyledons</taxon>
        <taxon>Gunneridae</taxon>
        <taxon>Pentapetalae</taxon>
        <taxon>rosids</taxon>
        <taxon>fabids</taxon>
        <taxon>Fabales</taxon>
        <taxon>Fabaceae</taxon>
        <taxon>Papilionoideae</taxon>
        <taxon>50 kb inversion clade</taxon>
        <taxon>NPAAA clade</taxon>
        <taxon>Hologalegina</taxon>
        <taxon>IRL clade</taxon>
        <taxon>Fabeae</taxon>
        <taxon>Vicia</taxon>
    </lineage>
</organism>
<keyword evidence="11" id="KW-1185">Reference proteome</keyword>
<evidence type="ECO:0008006" key="12">
    <source>
        <dbReference type="Google" id="ProtNLM"/>
    </source>
</evidence>
<evidence type="ECO:0000259" key="9">
    <source>
        <dbReference type="Pfam" id="PF14416"/>
    </source>
</evidence>
<dbReference type="PANTHER" id="PTHR32285">
    <property type="entry name" value="PROTEIN TRICHOME BIREFRINGENCE-LIKE 9-RELATED"/>
    <property type="match status" value="1"/>
</dbReference>
<evidence type="ECO:0000256" key="6">
    <source>
        <dbReference type="ARBA" id="ARBA00023136"/>
    </source>
</evidence>
<gene>
    <name evidence="10" type="ORF">VFH_I310240</name>
</gene>
<feature type="domain" description="Trichome birefringence-like N-terminal" evidence="9">
    <location>
        <begin position="73"/>
        <end position="124"/>
    </location>
</feature>
<accession>A0AAV0YSI5</accession>
<comment type="subcellular location">
    <subcellularLocation>
        <location evidence="1">Membrane</location>
        <topology evidence="1">Single-pass membrane protein</topology>
    </subcellularLocation>
</comment>
<evidence type="ECO:0000256" key="1">
    <source>
        <dbReference type="ARBA" id="ARBA00004167"/>
    </source>
</evidence>
<sequence length="423" mass="49117">MTIVTNTFKEKRNKIYIHSIIYGLPLIVLIYLYFYSNFFAPFSIPITSMNHNSSLLAFTPLTKEKEKPYEKLCDYTKGRWIRDMRGPLYNGTTCNIIKNKQNCIVNGRRDTSYLNWRWKPDECSLSSFEPNIFLKFIKNMNVAFVGDSLANNQLESLVCLLSTVSKPQRIRHQGADSTYYFASHNTNLSLYWAPFLVKGDQRRKDGPPYNKIYLDQVNELWAKNIAQMDLIVLSFGHWMDVPSIYYENDSVRGCFRCREVKIKYKDIGFYVAMRKALRITLNDIIERKVIKGNGLDVIVRTYSPTHFEGSWDKGGTCSKMEPYEPEEKKLKGIDADIRNLEMEEFEKVKEKAKQNGLNLDVLDITNLSLLRPDGHAGAYWNSFPFAKGIPKKVQNDCVHWCLPGVVDTWNEIFFEMIKKGKTI</sequence>
<keyword evidence="5 7" id="KW-1133">Transmembrane helix</keyword>
<keyword evidence="4" id="KW-0735">Signal-anchor</keyword>
<dbReference type="EMBL" id="OX451736">
    <property type="protein sequence ID" value="CAI8587658.1"/>
    <property type="molecule type" value="Genomic_DNA"/>
</dbReference>
<feature type="transmembrane region" description="Helical" evidence="7">
    <location>
        <begin position="15"/>
        <end position="35"/>
    </location>
</feature>
<dbReference type="GO" id="GO:0016413">
    <property type="term" value="F:O-acetyltransferase activity"/>
    <property type="evidence" value="ECO:0007669"/>
    <property type="project" value="InterPro"/>
</dbReference>
<evidence type="ECO:0000313" key="11">
    <source>
        <dbReference type="Proteomes" id="UP001157006"/>
    </source>
</evidence>
<comment type="similarity">
    <text evidence="2">Belongs to the PC-esterase family. TBL subfamily.</text>
</comment>
<feature type="domain" description="Trichome birefringence-like C-terminal" evidence="8">
    <location>
        <begin position="125"/>
        <end position="416"/>
    </location>
</feature>
<protein>
    <recommendedName>
        <fullName evidence="12">Trichome birefringence-like N-terminal domain-containing protein</fullName>
    </recommendedName>
</protein>
<keyword evidence="3 7" id="KW-0812">Transmembrane</keyword>
<dbReference type="GO" id="GO:0016020">
    <property type="term" value="C:membrane"/>
    <property type="evidence" value="ECO:0007669"/>
    <property type="project" value="UniProtKB-SubCell"/>
</dbReference>
<dbReference type="InterPro" id="IPR025846">
    <property type="entry name" value="TBL_N"/>
</dbReference>
<dbReference type="Pfam" id="PF13839">
    <property type="entry name" value="PC-Esterase"/>
    <property type="match status" value="1"/>
</dbReference>
<dbReference type="GO" id="GO:0005794">
    <property type="term" value="C:Golgi apparatus"/>
    <property type="evidence" value="ECO:0007669"/>
    <property type="project" value="TreeGrafter"/>
</dbReference>
<evidence type="ECO:0000256" key="5">
    <source>
        <dbReference type="ARBA" id="ARBA00022989"/>
    </source>
</evidence>
<evidence type="ECO:0000256" key="3">
    <source>
        <dbReference type="ARBA" id="ARBA00022692"/>
    </source>
</evidence>
<keyword evidence="6 7" id="KW-0472">Membrane</keyword>
<evidence type="ECO:0000256" key="2">
    <source>
        <dbReference type="ARBA" id="ARBA00007727"/>
    </source>
</evidence>
<evidence type="ECO:0000256" key="7">
    <source>
        <dbReference type="SAM" id="Phobius"/>
    </source>
</evidence>
<dbReference type="Pfam" id="PF14416">
    <property type="entry name" value="PMR5N"/>
    <property type="match status" value="1"/>
</dbReference>
<evidence type="ECO:0000256" key="4">
    <source>
        <dbReference type="ARBA" id="ARBA00022968"/>
    </source>
</evidence>
<evidence type="ECO:0000313" key="10">
    <source>
        <dbReference type="EMBL" id="CAI8587658.1"/>
    </source>
</evidence>